<feature type="domain" description="Protein O-mannosyl-transferase C-terminal four TM" evidence="12">
    <location>
        <begin position="321"/>
        <end position="515"/>
    </location>
</feature>
<feature type="transmembrane region" description="Helical" evidence="10">
    <location>
        <begin position="244"/>
        <end position="265"/>
    </location>
</feature>
<feature type="transmembrane region" description="Helical" evidence="10">
    <location>
        <begin position="90"/>
        <end position="109"/>
    </location>
</feature>
<dbReference type="PANTHER" id="PTHR10050">
    <property type="entry name" value="DOLICHYL-PHOSPHATE-MANNOSE--PROTEIN MANNOSYLTRANSFERASE"/>
    <property type="match status" value="1"/>
</dbReference>
<evidence type="ECO:0000313" key="13">
    <source>
        <dbReference type="EMBL" id="MBE7325325.1"/>
    </source>
</evidence>
<evidence type="ECO:0000259" key="11">
    <source>
        <dbReference type="Pfam" id="PF02366"/>
    </source>
</evidence>
<feature type="transmembrane region" description="Helical" evidence="10">
    <location>
        <begin position="205"/>
        <end position="223"/>
    </location>
</feature>
<keyword evidence="4 10" id="KW-0328">Glycosyltransferase</keyword>
<feature type="transmembrane region" description="Helical" evidence="10">
    <location>
        <begin position="438"/>
        <end position="461"/>
    </location>
</feature>
<dbReference type="InterPro" id="IPR027005">
    <property type="entry name" value="PMT-like"/>
</dbReference>
<comment type="subcellular location">
    <subcellularLocation>
        <location evidence="10">Cell membrane</location>
    </subcellularLocation>
    <subcellularLocation>
        <location evidence="1">Endomembrane system</location>
        <topology evidence="1">Multi-pass membrane protein</topology>
    </subcellularLocation>
</comment>
<gene>
    <name evidence="13" type="ORF">IEQ44_11730</name>
</gene>
<sequence>MALFALAVRLVRLGEPNSFAFDETYYAKHGWSLLHHGYVRSYAEGADEAILGGDATSSWLDNPEMVVHPEVGKWMIALGEWAFGMDPTGWRVASVVAGSLMVLVMCRLAARLTGSVFLGLVAGFLLSLDGLHLVLSRLALLDIFLALFMLLGVHCVIADRQWFTARMRAAADTAVGGWGPLLLGRPWLVAAGLWFGLAAGTKWTALYPLAAFGVWLWLSNAAARRALRVPWAWAKSVVVDGIPAFVQLVGVAFVVYVLSWTGWMLNAEEYEEHLSDTQYTRFDGGEKWASAVEPDAACDGVGDAFTSFCAPKETWQTFRSLGSYHRDAWNFHTQFLNDSTHTYASKPAGWLLMNRPVGVAADLDIQPGDQGCEAAAGSTCLRQVLLLGNPILWWAGCAALVASLVLWIGRRDWRYGVAVVGVASTWLPWLRYDDRTIFLFYAIAILPFVVLALTMVIGTLLGPDRRPSRRRTWGAAVSGVFVAAVVLAFGWFWPVWTDQLITHPEWLSRMWLKSWI</sequence>
<evidence type="ECO:0000256" key="1">
    <source>
        <dbReference type="ARBA" id="ARBA00004127"/>
    </source>
</evidence>
<feature type="transmembrane region" description="Helical" evidence="10">
    <location>
        <begin position="178"/>
        <end position="199"/>
    </location>
</feature>
<keyword evidence="14" id="KW-1185">Reference proteome</keyword>
<evidence type="ECO:0000256" key="5">
    <source>
        <dbReference type="ARBA" id="ARBA00022679"/>
    </source>
</evidence>
<comment type="function">
    <text evidence="10">Protein O-mannosyltransferase that catalyzes the transfer of a single mannose residue from a polyprenol phospho-mannosyl lipidic donor to the hydroxyl group of selected serine and threonine residues in acceptor proteins.</text>
</comment>
<dbReference type="EMBL" id="JADCSA010000011">
    <property type="protein sequence ID" value="MBE7325325.1"/>
    <property type="molecule type" value="Genomic_DNA"/>
</dbReference>
<evidence type="ECO:0000256" key="2">
    <source>
        <dbReference type="ARBA" id="ARBA00004922"/>
    </source>
</evidence>
<evidence type="ECO:0000256" key="4">
    <source>
        <dbReference type="ARBA" id="ARBA00022676"/>
    </source>
</evidence>
<dbReference type="Pfam" id="PF16192">
    <property type="entry name" value="PMT_4TMC"/>
    <property type="match status" value="1"/>
</dbReference>
<name>A0ABR9RVD9_9ACTN</name>
<dbReference type="InterPro" id="IPR032421">
    <property type="entry name" value="PMT_4TMC"/>
</dbReference>
<keyword evidence="6 10" id="KW-0812">Transmembrane</keyword>
<evidence type="ECO:0000259" key="12">
    <source>
        <dbReference type="Pfam" id="PF16192"/>
    </source>
</evidence>
<dbReference type="InterPro" id="IPR003342">
    <property type="entry name" value="ArnT-like_N"/>
</dbReference>
<organism evidence="13 14">
    <name type="scientific">Nocardioides malaquae</name>
    <dbReference type="NCBI Taxonomy" id="2773426"/>
    <lineage>
        <taxon>Bacteria</taxon>
        <taxon>Bacillati</taxon>
        <taxon>Actinomycetota</taxon>
        <taxon>Actinomycetes</taxon>
        <taxon>Propionibacteriales</taxon>
        <taxon>Nocardioidaceae</taxon>
        <taxon>Nocardioides</taxon>
    </lineage>
</organism>
<keyword evidence="8 10" id="KW-0472">Membrane</keyword>
<feature type="transmembrane region" description="Helical" evidence="10">
    <location>
        <begin position="116"/>
        <end position="133"/>
    </location>
</feature>
<proteinExistence type="inferred from homology"/>
<evidence type="ECO:0000256" key="3">
    <source>
        <dbReference type="ARBA" id="ARBA00007222"/>
    </source>
</evidence>
<dbReference type="EC" id="2.4.1.-" evidence="10"/>
<feature type="domain" description="ArnT-like N-terminal" evidence="11">
    <location>
        <begin position="90"/>
        <end position="247"/>
    </location>
</feature>
<comment type="pathway">
    <text evidence="2 10">Protein modification; protein glycosylation.</text>
</comment>
<keyword evidence="5 10" id="KW-0808">Transferase</keyword>
<reference evidence="13 14" key="1">
    <citation type="submission" date="2020-10" db="EMBL/GenBank/DDBJ databases">
        <title>Nocardioides sp. isolated from sludge.</title>
        <authorList>
            <person name="Zhang X."/>
        </authorList>
    </citation>
    <scope>NUCLEOTIDE SEQUENCE [LARGE SCALE GENOMIC DNA]</scope>
    <source>
        <strain evidence="13 14">Y6</strain>
    </source>
</reference>
<feature type="transmembrane region" description="Helical" evidence="10">
    <location>
        <begin position="473"/>
        <end position="493"/>
    </location>
</feature>
<dbReference type="Proteomes" id="UP000756387">
    <property type="component" value="Unassembled WGS sequence"/>
</dbReference>
<keyword evidence="7 10" id="KW-1133">Transmembrane helix</keyword>
<accession>A0ABR9RVD9</accession>
<comment type="similarity">
    <text evidence="3 10">Belongs to the glycosyltransferase 39 family.</text>
</comment>
<evidence type="ECO:0000256" key="9">
    <source>
        <dbReference type="ARBA" id="ARBA00093617"/>
    </source>
</evidence>
<evidence type="ECO:0000256" key="7">
    <source>
        <dbReference type="ARBA" id="ARBA00022989"/>
    </source>
</evidence>
<keyword evidence="10" id="KW-1003">Cell membrane</keyword>
<comment type="caution">
    <text evidence="13">The sequence shown here is derived from an EMBL/GenBank/DDBJ whole genome shotgun (WGS) entry which is preliminary data.</text>
</comment>
<evidence type="ECO:0000256" key="10">
    <source>
        <dbReference type="RuleBase" id="RU367007"/>
    </source>
</evidence>
<evidence type="ECO:0000256" key="8">
    <source>
        <dbReference type="ARBA" id="ARBA00023136"/>
    </source>
</evidence>
<feature type="transmembrane region" description="Helical" evidence="10">
    <location>
        <begin position="415"/>
        <end position="432"/>
    </location>
</feature>
<feature type="transmembrane region" description="Helical" evidence="10">
    <location>
        <begin position="391"/>
        <end position="408"/>
    </location>
</feature>
<protein>
    <recommendedName>
        <fullName evidence="9 10">Polyprenol-phosphate-mannose--protein mannosyltransferase</fullName>
        <ecNumber evidence="10">2.4.1.-</ecNumber>
    </recommendedName>
</protein>
<dbReference type="Pfam" id="PF02366">
    <property type="entry name" value="PMT"/>
    <property type="match status" value="1"/>
</dbReference>
<feature type="transmembrane region" description="Helical" evidence="10">
    <location>
        <begin position="139"/>
        <end position="157"/>
    </location>
</feature>
<evidence type="ECO:0000313" key="14">
    <source>
        <dbReference type="Proteomes" id="UP000756387"/>
    </source>
</evidence>
<evidence type="ECO:0000256" key="6">
    <source>
        <dbReference type="ARBA" id="ARBA00022692"/>
    </source>
</evidence>
<dbReference type="PANTHER" id="PTHR10050:SF46">
    <property type="entry name" value="PROTEIN O-MANNOSYL-TRANSFERASE 2"/>
    <property type="match status" value="1"/>
</dbReference>